<dbReference type="InterPro" id="IPR000742">
    <property type="entry name" value="EGF"/>
</dbReference>
<keyword evidence="1 4" id="KW-0245">EGF-like domain</keyword>
<evidence type="ECO:0000256" key="3">
    <source>
        <dbReference type="ARBA" id="ARBA00023157"/>
    </source>
</evidence>
<reference evidence="7" key="1">
    <citation type="submission" date="2021-02" db="EMBL/GenBank/DDBJ databases">
        <authorList>
            <person name="Nowell W R."/>
        </authorList>
    </citation>
    <scope>NUCLEOTIDE SEQUENCE</scope>
    <source>
        <strain evidence="7">Ploen Becks lab</strain>
    </source>
</reference>
<dbReference type="EMBL" id="CAJNOC010003454">
    <property type="protein sequence ID" value="CAF0983338.1"/>
    <property type="molecule type" value="Genomic_DNA"/>
</dbReference>
<dbReference type="PROSITE" id="PS00022">
    <property type="entry name" value="EGF_1"/>
    <property type="match status" value="2"/>
</dbReference>
<protein>
    <recommendedName>
        <fullName evidence="6">EGF-like domain-containing protein</fullName>
    </recommendedName>
</protein>
<name>A0A814FH67_9BILA</name>
<keyword evidence="2" id="KW-0677">Repeat</keyword>
<sequence>MLLKIILYSSITLILFTKVCWSEETTKIECPCLNNGTCLQESNSSIHCKCSIGFFGSMCEFEICDDKNNKQCQNGTCLKDTRTNKQFCKCKPTHEGALCENEICSKYCYNNGSCSNGFTESTLFENYLSINYTMNFTCKCQSDRFSGDKCEFDLCADKVSSCPVQVYSNSKCECIVGNECDKEHCNSKGNCTRENGKVACK</sequence>
<feature type="domain" description="EGF-like" evidence="6">
    <location>
        <begin position="26"/>
        <end position="60"/>
    </location>
</feature>
<accession>A0A814FH67</accession>
<dbReference type="PANTHER" id="PTHR24049">
    <property type="entry name" value="CRUMBS FAMILY MEMBER"/>
    <property type="match status" value="1"/>
</dbReference>
<evidence type="ECO:0000256" key="1">
    <source>
        <dbReference type="ARBA" id="ARBA00022536"/>
    </source>
</evidence>
<evidence type="ECO:0000313" key="7">
    <source>
        <dbReference type="EMBL" id="CAF0983338.1"/>
    </source>
</evidence>
<dbReference type="Gene3D" id="2.10.25.10">
    <property type="entry name" value="Laminin"/>
    <property type="match status" value="2"/>
</dbReference>
<comment type="caution">
    <text evidence="7">The sequence shown here is derived from an EMBL/GenBank/DDBJ whole genome shotgun (WGS) entry which is preliminary data.</text>
</comment>
<dbReference type="InterPro" id="IPR051022">
    <property type="entry name" value="Notch_Cell-Fate_Det"/>
</dbReference>
<comment type="caution">
    <text evidence="4">Lacks conserved residue(s) required for the propagation of feature annotation.</text>
</comment>
<evidence type="ECO:0000256" key="2">
    <source>
        <dbReference type="ARBA" id="ARBA00022737"/>
    </source>
</evidence>
<dbReference type="SMART" id="SM00181">
    <property type="entry name" value="EGF"/>
    <property type="match status" value="3"/>
</dbReference>
<dbReference type="PROSITE" id="PS01186">
    <property type="entry name" value="EGF_2"/>
    <property type="match status" value="1"/>
</dbReference>
<feature type="chain" id="PRO_5032515042" description="EGF-like domain-containing protein" evidence="5">
    <location>
        <begin position="23"/>
        <end position="201"/>
    </location>
</feature>
<keyword evidence="5" id="KW-0732">Signal</keyword>
<keyword evidence="8" id="KW-1185">Reference proteome</keyword>
<dbReference type="Proteomes" id="UP000663879">
    <property type="component" value="Unassembled WGS sequence"/>
</dbReference>
<dbReference type="PROSITE" id="PS50026">
    <property type="entry name" value="EGF_3"/>
    <property type="match status" value="1"/>
</dbReference>
<evidence type="ECO:0000259" key="6">
    <source>
        <dbReference type="PROSITE" id="PS50026"/>
    </source>
</evidence>
<proteinExistence type="predicted"/>
<evidence type="ECO:0000256" key="5">
    <source>
        <dbReference type="SAM" id="SignalP"/>
    </source>
</evidence>
<organism evidence="7 8">
    <name type="scientific">Brachionus calyciflorus</name>
    <dbReference type="NCBI Taxonomy" id="104777"/>
    <lineage>
        <taxon>Eukaryota</taxon>
        <taxon>Metazoa</taxon>
        <taxon>Spiralia</taxon>
        <taxon>Gnathifera</taxon>
        <taxon>Rotifera</taxon>
        <taxon>Eurotatoria</taxon>
        <taxon>Monogononta</taxon>
        <taxon>Pseudotrocha</taxon>
        <taxon>Ploima</taxon>
        <taxon>Brachionidae</taxon>
        <taxon>Brachionus</taxon>
    </lineage>
</organism>
<dbReference type="SUPFAM" id="SSF57196">
    <property type="entry name" value="EGF/Laminin"/>
    <property type="match status" value="2"/>
</dbReference>
<dbReference type="OrthoDB" id="382013at2759"/>
<dbReference type="AlphaFoldDB" id="A0A814FH67"/>
<gene>
    <name evidence="7" type="ORF">OXX778_LOCUS15537</name>
</gene>
<keyword evidence="3 4" id="KW-1015">Disulfide bond</keyword>
<evidence type="ECO:0000313" key="8">
    <source>
        <dbReference type="Proteomes" id="UP000663879"/>
    </source>
</evidence>
<feature type="signal peptide" evidence="5">
    <location>
        <begin position="1"/>
        <end position="22"/>
    </location>
</feature>
<feature type="disulfide bond" evidence="4">
    <location>
        <begin position="50"/>
        <end position="59"/>
    </location>
</feature>
<dbReference type="Pfam" id="PF00008">
    <property type="entry name" value="EGF"/>
    <property type="match status" value="1"/>
</dbReference>
<evidence type="ECO:0000256" key="4">
    <source>
        <dbReference type="PROSITE-ProRule" id="PRU00076"/>
    </source>
</evidence>